<dbReference type="PROSITE" id="PS51782">
    <property type="entry name" value="LYSM"/>
    <property type="match status" value="3"/>
</dbReference>
<dbReference type="NCBIfam" id="TIGR02899">
    <property type="entry name" value="spore_safA"/>
    <property type="match status" value="2"/>
</dbReference>
<proteinExistence type="predicted"/>
<keyword evidence="1" id="KW-1133">Transmembrane helix</keyword>
<dbReference type="InterPro" id="IPR014248">
    <property type="entry name" value="Spore_coat_assembly_SafA"/>
</dbReference>
<evidence type="ECO:0000259" key="2">
    <source>
        <dbReference type="PROSITE" id="PS51782"/>
    </source>
</evidence>
<feature type="domain" description="LysM" evidence="2">
    <location>
        <begin position="148"/>
        <end position="193"/>
    </location>
</feature>
<dbReference type="InterPro" id="IPR036779">
    <property type="entry name" value="LysM_dom_sf"/>
</dbReference>
<keyword evidence="1" id="KW-0812">Transmembrane</keyword>
<protein>
    <submittedName>
        <fullName evidence="3">FOG: LysM repeat</fullName>
    </submittedName>
</protein>
<reference evidence="3" key="1">
    <citation type="journal article" date="2014" name="Gene">
        <title>Genome-guided analysis of transformation efficiency and carbon dioxide assimilation by Moorella thermoacetica Y72.</title>
        <authorList>
            <person name="Tsukahara K."/>
            <person name="Kita A."/>
            <person name="Nakashimada Y."/>
            <person name="Hoshino T."/>
            <person name="Murakami K."/>
        </authorList>
    </citation>
    <scope>NUCLEOTIDE SEQUENCE [LARGE SCALE GENOMIC DNA]</scope>
    <source>
        <strain evidence="3">Y72</strain>
    </source>
</reference>
<keyword evidence="1" id="KW-0472">Membrane</keyword>
<dbReference type="Proteomes" id="UP000063718">
    <property type="component" value="Unassembled WGS sequence"/>
</dbReference>
<dbReference type="Pfam" id="PF01476">
    <property type="entry name" value="LysM"/>
    <property type="match status" value="3"/>
</dbReference>
<organism evidence="3">
    <name type="scientific">Moorella thermoacetica Y72</name>
    <dbReference type="NCBI Taxonomy" id="1325331"/>
    <lineage>
        <taxon>Bacteria</taxon>
        <taxon>Bacillati</taxon>
        <taxon>Bacillota</taxon>
        <taxon>Clostridia</taxon>
        <taxon>Neomoorellales</taxon>
        <taxon>Neomoorellaceae</taxon>
        <taxon>Neomoorella</taxon>
    </lineage>
</organism>
<sequence length="314" mass="34719">MSNEEKKVEATAVNETEAQNIHIRPPCPGGFHYTVQSGDTMYFIARRFGISLNDLIAANPQVRDPNLIYPGQVLCIPKMAPVPPGPCPGGFLYTVQPGDTMYTIAQKFNVSLDALIAANPQIKDPNLIYPGQVLCIPASAPVTCPNGFIYVVRPGDTLSGIASMFGTTVDQIMAANPHIKDPNLIYPGQRLCIPLIPTAMPRRHCFMMHPTHHCPGAMGMGMINIEKRELLVVARDLPDPRHFGKDRVVLMVRYREMEEFKTVEMMPMAHGMMMCHHMMEGTMDKDPVFLIGAAVRFPFAFGPLFLGAIVPIFI</sequence>
<accession>A0A0S6UHN6</accession>
<gene>
    <name evidence="3" type="ORF">MTY_2387</name>
</gene>
<dbReference type="InterPro" id="IPR018392">
    <property type="entry name" value="LysM"/>
</dbReference>
<dbReference type="Gene3D" id="3.10.350.10">
    <property type="entry name" value="LysM domain"/>
    <property type="match status" value="3"/>
</dbReference>
<feature type="domain" description="LysM" evidence="2">
    <location>
        <begin position="91"/>
        <end position="136"/>
    </location>
</feature>
<dbReference type="RefSeq" id="WP_025774759.1">
    <property type="nucleotide sequence ID" value="NZ_DF238840.1"/>
</dbReference>
<evidence type="ECO:0000313" key="3">
    <source>
        <dbReference type="EMBL" id="GAF27046.1"/>
    </source>
</evidence>
<dbReference type="CDD" id="cd00118">
    <property type="entry name" value="LysM"/>
    <property type="match status" value="3"/>
</dbReference>
<dbReference type="PANTHER" id="PTHR33734:SF22">
    <property type="entry name" value="MEMBRANE-BOUND LYTIC MUREIN TRANSGLYCOSYLASE D"/>
    <property type="match status" value="1"/>
</dbReference>
<dbReference type="EMBL" id="DF238840">
    <property type="protein sequence ID" value="GAF27046.1"/>
    <property type="molecule type" value="Genomic_DNA"/>
</dbReference>
<name>A0A0S6UHN6_NEOTH</name>
<feature type="transmembrane region" description="Helical" evidence="1">
    <location>
        <begin position="288"/>
        <end position="313"/>
    </location>
</feature>
<feature type="domain" description="LysM" evidence="2">
    <location>
        <begin position="31"/>
        <end position="76"/>
    </location>
</feature>
<dbReference type="SMART" id="SM00257">
    <property type="entry name" value="LysM"/>
    <property type="match status" value="3"/>
</dbReference>
<dbReference type="PANTHER" id="PTHR33734">
    <property type="entry name" value="LYSM DOMAIN-CONTAINING GPI-ANCHORED PROTEIN 2"/>
    <property type="match status" value="1"/>
</dbReference>
<dbReference type="AlphaFoldDB" id="A0A0S6UHN6"/>
<evidence type="ECO:0000256" key="1">
    <source>
        <dbReference type="SAM" id="Phobius"/>
    </source>
</evidence>
<dbReference type="SUPFAM" id="SSF54106">
    <property type="entry name" value="LysM domain"/>
    <property type="match status" value="3"/>
</dbReference>